<keyword evidence="2" id="KW-1185">Reference proteome</keyword>
<name>A0A7J0BXZ8_9BACT</name>
<evidence type="ECO:0000313" key="1">
    <source>
        <dbReference type="EMBL" id="GFM38576.1"/>
    </source>
</evidence>
<evidence type="ECO:0000313" key="2">
    <source>
        <dbReference type="Proteomes" id="UP000503820"/>
    </source>
</evidence>
<gene>
    <name evidence="1" type="ORF">DSM19430T_32600</name>
</gene>
<reference evidence="1 2" key="1">
    <citation type="submission" date="2020-05" db="EMBL/GenBank/DDBJ databases">
        <title>Draft genome sequence of Desulfovibrio psychrotolerans JS1T.</title>
        <authorList>
            <person name="Ueno A."/>
            <person name="Tamazawa S."/>
            <person name="Tamamura S."/>
            <person name="Murakami T."/>
            <person name="Kiyama T."/>
            <person name="Inomata H."/>
            <person name="Amano Y."/>
            <person name="Miyakawa K."/>
            <person name="Tamaki H."/>
            <person name="Naganuma T."/>
            <person name="Kaneko K."/>
        </authorList>
    </citation>
    <scope>NUCLEOTIDE SEQUENCE [LARGE SCALE GENOMIC DNA]</scope>
    <source>
        <strain evidence="1 2">JS1</strain>
    </source>
</reference>
<proteinExistence type="predicted"/>
<comment type="caution">
    <text evidence="1">The sequence shown here is derived from an EMBL/GenBank/DDBJ whole genome shotgun (WGS) entry which is preliminary data.</text>
</comment>
<dbReference type="AlphaFoldDB" id="A0A7J0BXZ8"/>
<sequence length="61" mass="6758">MRWYDGTVMRWCGDGGAVADLDERGAAWKKDAPAQALPCGTAPVFPHFRIPQTIFPVRLRG</sequence>
<dbReference type="Proteomes" id="UP000503820">
    <property type="component" value="Unassembled WGS sequence"/>
</dbReference>
<organism evidence="1 2">
    <name type="scientific">Desulfovibrio psychrotolerans</name>
    <dbReference type="NCBI Taxonomy" id="415242"/>
    <lineage>
        <taxon>Bacteria</taxon>
        <taxon>Pseudomonadati</taxon>
        <taxon>Thermodesulfobacteriota</taxon>
        <taxon>Desulfovibrionia</taxon>
        <taxon>Desulfovibrionales</taxon>
        <taxon>Desulfovibrionaceae</taxon>
        <taxon>Desulfovibrio</taxon>
    </lineage>
</organism>
<protein>
    <submittedName>
        <fullName evidence="1">Uncharacterized protein</fullName>
    </submittedName>
</protein>
<dbReference type="EMBL" id="BLVP01000043">
    <property type="protein sequence ID" value="GFM38576.1"/>
    <property type="molecule type" value="Genomic_DNA"/>
</dbReference>
<accession>A0A7J0BXZ8</accession>